<feature type="repeat" description="ANK" evidence="3">
    <location>
        <begin position="83"/>
        <end position="115"/>
    </location>
</feature>
<dbReference type="PROSITE" id="PS50297">
    <property type="entry name" value="ANK_REP_REGION"/>
    <property type="match status" value="3"/>
</dbReference>
<dbReference type="GO" id="GO:0045944">
    <property type="term" value="P:positive regulation of transcription by RNA polymerase II"/>
    <property type="evidence" value="ECO:0000318"/>
    <property type="project" value="GO_Central"/>
</dbReference>
<dbReference type="SMART" id="SM00248">
    <property type="entry name" value="ANK"/>
    <property type="match status" value="4"/>
</dbReference>
<protein>
    <submittedName>
        <fullName evidence="5">Uncharacterized protein</fullName>
    </submittedName>
</protein>
<gene>
    <name evidence="5" type="ORF">MANES_17G003100</name>
</gene>
<feature type="region of interest" description="Disordered" evidence="4">
    <location>
        <begin position="16"/>
        <end position="50"/>
    </location>
</feature>
<feature type="compositionally biased region" description="Basic and acidic residues" evidence="4">
    <location>
        <begin position="202"/>
        <end position="215"/>
    </location>
</feature>
<dbReference type="PRINTS" id="PR01415">
    <property type="entry name" value="ANKYRIN"/>
</dbReference>
<name>A0A2C9U3W9_MANES</name>
<keyword evidence="2 3" id="KW-0040">ANK repeat</keyword>
<feature type="region of interest" description="Disordered" evidence="4">
    <location>
        <begin position="202"/>
        <end position="291"/>
    </location>
</feature>
<dbReference type="PANTHER" id="PTHR24171">
    <property type="entry name" value="ANKYRIN REPEAT DOMAIN-CONTAINING PROTEIN 39-RELATED"/>
    <property type="match status" value="1"/>
</dbReference>
<organism evidence="5">
    <name type="scientific">Manihot esculenta</name>
    <name type="common">Cassava</name>
    <name type="synonym">Jatropha manihot</name>
    <dbReference type="NCBI Taxonomy" id="3983"/>
    <lineage>
        <taxon>Eukaryota</taxon>
        <taxon>Viridiplantae</taxon>
        <taxon>Streptophyta</taxon>
        <taxon>Embryophyta</taxon>
        <taxon>Tracheophyta</taxon>
        <taxon>Spermatophyta</taxon>
        <taxon>Magnoliopsida</taxon>
        <taxon>eudicotyledons</taxon>
        <taxon>Gunneridae</taxon>
        <taxon>Pentapetalae</taxon>
        <taxon>rosids</taxon>
        <taxon>fabids</taxon>
        <taxon>Malpighiales</taxon>
        <taxon>Euphorbiaceae</taxon>
        <taxon>Crotonoideae</taxon>
        <taxon>Manihoteae</taxon>
        <taxon>Manihot</taxon>
    </lineage>
</organism>
<dbReference type="AlphaFoldDB" id="A0A2C9U3W9"/>
<dbReference type="PANTHER" id="PTHR24171:SF8">
    <property type="entry name" value="BRCA1-ASSOCIATED RING DOMAIN PROTEIN 1"/>
    <property type="match status" value="1"/>
</dbReference>
<keyword evidence="1" id="KW-0677">Repeat</keyword>
<feature type="repeat" description="ANK" evidence="3">
    <location>
        <begin position="116"/>
        <end position="148"/>
    </location>
</feature>
<reference evidence="5" key="1">
    <citation type="submission" date="2016-02" db="EMBL/GenBank/DDBJ databases">
        <title>WGS assembly of Manihot esculenta.</title>
        <authorList>
            <person name="Bredeson J.V."/>
            <person name="Prochnik S.E."/>
            <person name="Lyons J.B."/>
            <person name="Schmutz J."/>
            <person name="Grimwood J."/>
            <person name="Vrebalov J."/>
            <person name="Bart R.S."/>
            <person name="Amuge T."/>
            <person name="Ferguson M.E."/>
            <person name="Green R."/>
            <person name="Putnam N."/>
            <person name="Stites J."/>
            <person name="Rounsley S."/>
            <person name="Rokhsar D.S."/>
        </authorList>
    </citation>
    <scope>NUCLEOTIDE SEQUENCE [LARGE SCALE GENOMIC DNA]</scope>
    <source>
        <tissue evidence="5">Leaf</tissue>
    </source>
</reference>
<evidence type="ECO:0000256" key="1">
    <source>
        <dbReference type="ARBA" id="ARBA00022737"/>
    </source>
</evidence>
<dbReference type="Pfam" id="PF13857">
    <property type="entry name" value="Ank_5"/>
    <property type="match status" value="1"/>
</dbReference>
<proteinExistence type="predicted"/>
<dbReference type="GO" id="GO:0005634">
    <property type="term" value="C:nucleus"/>
    <property type="evidence" value="ECO:0000318"/>
    <property type="project" value="GO_Central"/>
</dbReference>
<dbReference type="SUPFAM" id="SSF48403">
    <property type="entry name" value="Ankyrin repeat"/>
    <property type="match status" value="1"/>
</dbReference>
<dbReference type="PROSITE" id="PS50088">
    <property type="entry name" value="ANK_REPEAT"/>
    <property type="match status" value="3"/>
</dbReference>
<dbReference type="GO" id="GO:0000976">
    <property type="term" value="F:transcription cis-regulatory region binding"/>
    <property type="evidence" value="ECO:0000318"/>
    <property type="project" value="GO_Central"/>
</dbReference>
<dbReference type="Pfam" id="PF12796">
    <property type="entry name" value="Ank_2"/>
    <property type="match status" value="1"/>
</dbReference>
<feature type="compositionally biased region" description="Acidic residues" evidence="4">
    <location>
        <begin position="239"/>
        <end position="248"/>
    </location>
</feature>
<dbReference type="InterPro" id="IPR036770">
    <property type="entry name" value="Ankyrin_rpt-contain_sf"/>
</dbReference>
<dbReference type="Gene3D" id="1.25.40.20">
    <property type="entry name" value="Ankyrin repeat-containing domain"/>
    <property type="match status" value="1"/>
</dbReference>
<dbReference type="STRING" id="3983.A0A2C9U3W9"/>
<sequence>MFIKCLSEPLHKQANKSGEFLKLRHRSSKSSERGRKERMGRGPRAAAGGGEVDLHAAARSGDLNAVQSILRSNPLAINSRDKHSRTPLHLAAWSGHAHVVSYLCKNKADVGAAAMDDMGAIHFAAQKGHLEVVRTLLSSGVSIKTCTRKGLTPLHYAAQGSNLELVKYLVKKGASLAVKTKAGKTPLDLASREEISMFLEECERSPEKRNVNAKEEAEESNPKPSLPEEPENTGGESPVMEDNEEQDSENVNKRKDEESNDTKETSSEPKRQRIKLNHLLSADDTQEDENL</sequence>
<dbReference type="EMBL" id="CM004403">
    <property type="protein sequence ID" value="OAY24285.1"/>
    <property type="molecule type" value="Genomic_DNA"/>
</dbReference>
<dbReference type="InterPro" id="IPR002110">
    <property type="entry name" value="Ankyrin_rpt"/>
</dbReference>
<feature type="repeat" description="ANK" evidence="3">
    <location>
        <begin position="149"/>
        <end position="181"/>
    </location>
</feature>
<feature type="compositionally biased region" description="Basic and acidic residues" evidence="4">
    <location>
        <begin position="29"/>
        <end position="40"/>
    </location>
</feature>
<feature type="compositionally biased region" description="Basic and acidic residues" evidence="4">
    <location>
        <begin position="250"/>
        <end position="271"/>
    </location>
</feature>
<evidence type="ECO:0000256" key="4">
    <source>
        <dbReference type="SAM" id="MobiDB-lite"/>
    </source>
</evidence>
<evidence type="ECO:0000256" key="3">
    <source>
        <dbReference type="PROSITE-ProRule" id="PRU00023"/>
    </source>
</evidence>
<accession>A0A2C9U3W9</accession>
<evidence type="ECO:0000256" key="2">
    <source>
        <dbReference type="ARBA" id="ARBA00023043"/>
    </source>
</evidence>
<evidence type="ECO:0000313" key="5">
    <source>
        <dbReference type="EMBL" id="OAY24285.1"/>
    </source>
</evidence>